<evidence type="ECO:0008006" key="4">
    <source>
        <dbReference type="Google" id="ProtNLM"/>
    </source>
</evidence>
<dbReference type="EMBL" id="LGRV01000001">
    <property type="protein sequence ID" value="KOS71594.1"/>
    <property type="molecule type" value="Genomic_DNA"/>
</dbReference>
<evidence type="ECO:0000313" key="2">
    <source>
        <dbReference type="EMBL" id="KOS71594.1"/>
    </source>
</evidence>
<comment type="caution">
    <text evidence="2">The sequence shown here is derived from an EMBL/GenBank/DDBJ whole genome shotgun (WGS) entry which is preliminary data.</text>
</comment>
<name>A0ABR5K708_9BACI</name>
<dbReference type="Proteomes" id="UP000050668">
    <property type="component" value="Unassembled WGS sequence"/>
</dbReference>
<sequence>MEKKVPNIENGTMAANFEEVKELGKQMERMRDGVELAEDNRIADPIQLNEDEKRDNKKS</sequence>
<organism evidence="2 3">
    <name type="scientific">Lysinibacillus contaminans</name>
    <dbReference type="NCBI Taxonomy" id="1293441"/>
    <lineage>
        <taxon>Bacteria</taxon>
        <taxon>Bacillati</taxon>
        <taxon>Bacillota</taxon>
        <taxon>Bacilli</taxon>
        <taxon>Bacillales</taxon>
        <taxon>Bacillaceae</taxon>
        <taxon>Lysinibacillus</taxon>
    </lineage>
</organism>
<gene>
    <name evidence="2" type="ORF">AEA09_00980</name>
</gene>
<feature type="region of interest" description="Disordered" evidence="1">
    <location>
        <begin position="35"/>
        <end position="59"/>
    </location>
</feature>
<evidence type="ECO:0000313" key="3">
    <source>
        <dbReference type="Proteomes" id="UP000050668"/>
    </source>
</evidence>
<proteinExistence type="predicted"/>
<evidence type="ECO:0000256" key="1">
    <source>
        <dbReference type="SAM" id="MobiDB-lite"/>
    </source>
</evidence>
<reference evidence="3" key="1">
    <citation type="submission" date="2015-07" db="EMBL/GenBank/DDBJ databases">
        <title>Fjat-14205 dsm 2895.</title>
        <authorList>
            <person name="Liu B."/>
            <person name="Wang J."/>
            <person name="Zhu Y."/>
            <person name="Liu G."/>
            <person name="Chen Q."/>
            <person name="Chen Z."/>
            <person name="Lan J."/>
            <person name="Che J."/>
            <person name="Ge C."/>
            <person name="Shi H."/>
            <person name="Pan Z."/>
            <person name="Liu X."/>
        </authorList>
    </citation>
    <scope>NUCLEOTIDE SEQUENCE [LARGE SCALE GENOMIC DNA]</scope>
    <source>
        <strain evidence="3">DSM 25560</strain>
    </source>
</reference>
<feature type="compositionally biased region" description="Basic and acidic residues" evidence="1">
    <location>
        <begin position="50"/>
        <end position="59"/>
    </location>
</feature>
<dbReference type="RefSeq" id="WP_053582057.1">
    <property type="nucleotide sequence ID" value="NZ_LGRV01000001.1"/>
</dbReference>
<accession>A0ABR5K708</accession>
<protein>
    <recommendedName>
        <fullName evidence="4">Multidrug ABC transporter ATPase</fullName>
    </recommendedName>
</protein>
<keyword evidence="3" id="KW-1185">Reference proteome</keyword>